<keyword evidence="2" id="KW-0238">DNA-binding</keyword>
<dbReference type="GO" id="GO:0006310">
    <property type="term" value="P:DNA recombination"/>
    <property type="evidence" value="ECO:0007669"/>
    <property type="project" value="UniProtKB-KW"/>
</dbReference>
<proteinExistence type="inferred from homology"/>
<dbReference type="InterPro" id="IPR050090">
    <property type="entry name" value="Tyrosine_recombinase_XerCD"/>
</dbReference>
<dbReference type="PROSITE" id="PS51898">
    <property type="entry name" value="TYR_RECOMBINASE"/>
    <property type="match status" value="1"/>
</dbReference>
<dbReference type="RefSeq" id="WP_269484119.1">
    <property type="nucleotide sequence ID" value="NZ_JAPXGO010000001.1"/>
</dbReference>
<sequence>MNIKLYNRRGMLYADYMENGERVRRSLKLQDTPANREYAKRHLFSSIEDKIKAGIDTTIDLNLKAYLKKVIANTEKESTRDNYLKFLKGVLKFFPCKDVTKYTVLDVDNAVEEMLNKGLNPKTIRVYFTPIRLAFDIAFRQDIITKNPIILPKMRKKDKKDIKPYNLFQVANLLNNANDKLKTFLYFAFYTGARSGEILALKWSDITDEYILISKTKNATTKKIGTPKNGKERKVIILNELKKHISTLTRGKDNENLFKAGYYVYLYNFKRLCEKLGYSEQGLHSTRHTFISLCAGAKVDLALVQKMVGHSNLNMIMSVYTHYIDDIQKRDELESAFKKIAL</sequence>
<dbReference type="Pfam" id="PF12167">
    <property type="entry name" value="Arm-DNA-bind_2"/>
    <property type="match status" value="1"/>
</dbReference>
<evidence type="ECO:0000256" key="1">
    <source>
        <dbReference type="ARBA" id="ARBA00008857"/>
    </source>
</evidence>
<organism evidence="5 6">
    <name type="scientific">Campylobacter ureolyticus</name>
    <dbReference type="NCBI Taxonomy" id="827"/>
    <lineage>
        <taxon>Bacteria</taxon>
        <taxon>Pseudomonadati</taxon>
        <taxon>Campylobacterota</taxon>
        <taxon>Epsilonproteobacteria</taxon>
        <taxon>Campylobacterales</taxon>
        <taxon>Campylobacteraceae</taxon>
        <taxon>Campylobacter</taxon>
    </lineage>
</organism>
<dbReference type="InterPro" id="IPR022000">
    <property type="entry name" value="Min27-like_integrase_DNA_bind"/>
</dbReference>
<evidence type="ECO:0000313" key="5">
    <source>
        <dbReference type="EMBL" id="MCZ6158977.1"/>
    </source>
</evidence>
<evidence type="ECO:0000313" key="6">
    <source>
        <dbReference type="Proteomes" id="UP001075225"/>
    </source>
</evidence>
<dbReference type="GO" id="GO:0003677">
    <property type="term" value="F:DNA binding"/>
    <property type="evidence" value="ECO:0007669"/>
    <property type="project" value="UniProtKB-KW"/>
</dbReference>
<dbReference type="Pfam" id="PF13102">
    <property type="entry name" value="Phage_int_SAM_5"/>
    <property type="match status" value="1"/>
</dbReference>
<dbReference type="AlphaFoldDB" id="A0A9Q4PRI1"/>
<evidence type="ECO:0000256" key="2">
    <source>
        <dbReference type="ARBA" id="ARBA00023125"/>
    </source>
</evidence>
<reference evidence="5" key="1">
    <citation type="submission" date="2022-12" db="EMBL/GenBank/DDBJ databases">
        <title>Species Delineation and Comparative Genomics within the Campylobacter ureolyticus Complex.</title>
        <authorList>
            <person name="Maki J."/>
            <person name="Howard M."/>
            <person name="Connelly S."/>
            <person name="Hardy D.J."/>
            <person name="Cameron A."/>
        </authorList>
    </citation>
    <scope>NUCLEOTIDE SEQUENCE</scope>
    <source>
        <strain evidence="5">URMC_787</strain>
    </source>
</reference>
<comment type="caution">
    <text evidence="5">The sequence shown here is derived from an EMBL/GenBank/DDBJ whole genome shotgun (WGS) entry which is preliminary data.</text>
</comment>
<dbReference type="Gene3D" id="1.10.443.10">
    <property type="entry name" value="Intergrase catalytic core"/>
    <property type="match status" value="1"/>
</dbReference>
<keyword evidence="3" id="KW-0233">DNA recombination</keyword>
<dbReference type="InterPro" id="IPR011010">
    <property type="entry name" value="DNA_brk_join_enz"/>
</dbReference>
<name>A0A9Q4PRI1_9BACT</name>
<dbReference type="SUPFAM" id="SSF56349">
    <property type="entry name" value="DNA breaking-rejoining enzymes"/>
    <property type="match status" value="1"/>
</dbReference>
<dbReference type="CDD" id="cd01189">
    <property type="entry name" value="INT_ICEBs1_C_like"/>
    <property type="match status" value="1"/>
</dbReference>
<dbReference type="InterPro" id="IPR013762">
    <property type="entry name" value="Integrase-like_cat_sf"/>
</dbReference>
<dbReference type="InterPro" id="IPR010998">
    <property type="entry name" value="Integrase_recombinase_N"/>
</dbReference>
<dbReference type="InterPro" id="IPR002104">
    <property type="entry name" value="Integrase_catalytic"/>
</dbReference>
<accession>A0A9Q4PRI1</accession>
<dbReference type="Proteomes" id="UP001075225">
    <property type="component" value="Unassembled WGS sequence"/>
</dbReference>
<dbReference type="GO" id="GO:0015074">
    <property type="term" value="P:DNA integration"/>
    <property type="evidence" value="ECO:0007669"/>
    <property type="project" value="InterPro"/>
</dbReference>
<dbReference type="Gene3D" id="1.10.150.130">
    <property type="match status" value="1"/>
</dbReference>
<dbReference type="Pfam" id="PF00589">
    <property type="entry name" value="Phage_integrase"/>
    <property type="match status" value="1"/>
</dbReference>
<dbReference type="InterPro" id="IPR025269">
    <property type="entry name" value="SAM-like_dom"/>
</dbReference>
<evidence type="ECO:0000256" key="3">
    <source>
        <dbReference type="ARBA" id="ARBA00023172"/>
    </source>
</evidence>
<dbReference type="PANTHER" id="PTHR30349">
    <property type="entry name" value="PHAGE INTEGRASE-RELATED"/>
    <property type="match status" value="1"/>
</dbReference>
<dbReference type="PANTHER" id="PTHR30349:SF64">
    <property type="entry name" value="PROPHAGE INTEGRASE INTD-RELATED"/>
    <property type="match status" value="1"/>
</dbReference>
<feature type="domain" description="Tyr recombinase" evidence="4">
    <location>
        <begin position="160"/>
        <end position="334"/>
    </location>
</feature>
<comment type="similarity">
    <text evidence="1">Belongs to the 'phage' integrase family.</text>
</comment>
<protein>
    <submittedName>
        <fullName evidence="5">Tyrosine-type recombinase/integrase</fullName>
    </submittedName>
</protein>
<evidence type="ECO:0000259" key="4">
    <source>
        <dbReference type="PROSITE" id="PS51898"/>
    </source>
</evidence>
<gene>
    <name evidence="5" type="ORF">O6B32_00545</name>
</gene>
<dbReference type="EMBL" id="JAPXGO010000001">
    <property type="protein sequence ID" value="MCZ6158977.1"/>
    <property type="molecule type" value="Genomic_DNA"/>
</dbReference>